<dbReference type="EMBL" id="CP087781">
    <property type="protein sequence ID" value="UZA51417.1"/>
    <property type="molecule type" value="Genomic_DNA"/>
</dbReference>
<evidence type="ECO:0000313" key="3">
    <source>
        <dbReference type="EMBL" id="STY90421.1"/>
    </source>
</evidence>
<dbReference type="EMBL" id="CP087830">
    <property type="protein sequence ID" value="UZA03455.1"/>
    <property type="molecule type" value="Genomic_DNA"/>
</dbReference>
<evidence type="ECO:0000313" key="5">
    <source>
        <dbReference type="EMBL" id="UZA51417.1"/>
    </source>
</evidence>
<dbReference type="KEGG" id="mboi:DQF64_13020"/>
<dbReference type="Proteomes" id="UP000254133">
    <property type="component" value="Unassembled WGS sequence"/>
</dbReference>
<accession>A0A1S9ZVE7</accession>
<reference evidence="3 6" key="1">
    <citation type="submission" date="2018-06" db="EMBL/GenBank/DDBJ databases">
        <authorList>
            <consortium name="Pathogen Informatics"/>
            <person name="Doyle S."/>
        </authorList>
    </citation>
    <scope>NUCLEOTIDE SEQUENCE [LARGE SCALE GENOMIC DNA]</scope>
    <source>
        <strain evidence="3 6">NCTC9426</strain>
    </source>
</reference>
<dbReference type="PROSITE" id="PS51257">
    <property type="entry name" value="PROKAR_LIPOPROTEIN"/>
    <property type="match status" value="1"/>
</dbReference>
<dbReference type="Proteomes" id="UP001163632">
    <property type="component" value="Chromosome"/>
</dbReference>
<proteinExistence type="predicted"/>
<evidence type="ECO:0000313" key="4">
    <source>
        <dbReference type="EMBL" id="UZA03455.1"/>
    </source>
</evidence>
<gene>
    <name evidence="4" type="ORF">LP092_01430</name>
    <name evidence="5" type="ORF">LP129_13170</name>
    <name evidence="3" type="ORF">NCTC9426_00436</name>
</gene>
<dbReference type="AlphaFoldDB" id="A0A1S9ZVE7"/>
<organism evidence="3 6">
    <name type="scientific">Moraxella bovis</name>
    <dbReference type="NCBI Taxonomy" id="476"/>
    <lineage>
        <taxon>Bacteria</taxon>
        <taxon>Pseudomonadati</taxon>
        <taxon>Pseudomonadota</taxon>
        <taxon>Gammaproteobacteria</taxon>
        <taxon>Moraxellales</taxon>
        <taxon>Moraxellaceae</taxon>
        <taxon>Moraxella</taxon>
    </lineage>
</organism>
<evidence type="ECO:0000313" key="7">
    <source>
        <dbReference type="Proteomes" id="UP001163283"/>
    </source>
</evidence>
<keyword evidence="8" id="KW-1185">Reference proteome</keyword>
<dbReference type="Proteomes" id="UP001163283">
    <property type="component" value="Chromosome"/>
</dbReference>
<evidence type="ECO:0000313" key="8">
    <source>
        <dbReference type="Proteomes" id="UP001163632"/>
    </source>
</evidence>
<dbReference type="GeneID" id="77189708"/>
<name>A0A1S9ZVE7_MORBO</name>
<dbReference type="EMBL" id="UGPZ01000002">
    <property type="protein sequence ID" value="STY90421.1"/>
    <property type="molecule type" value="Genomic_DNA"/>
</dbReference>
<reference evidence="4 7" key="2">
    <citation type="journal article" date="2022" name="BMC Microbiol.">
        <title>Whole genome sequencing of Moraxella bovis strains from North America reveals two genotypes with different genetic determinants.</title>
        <authorList>
            <person name="Wynn E.L."/>
            <person name="Hille M.M."/>
            <person name="Loy J.D."/>
            <person name="Schuller G."/>
            <person name="Kuhn K.L."/>
            <person name="Dickey A.M."/>
            <person name="Bono J.L."/>
            <person name="Clawson M.L."/>
        </authorList>
    </citation>
    <scope>NUCLEOTIDE SEQUENCE</scope>
    <source>
        <strain evidence="4">SAM102599</strain>
        <strain evidence="5 7">SAM57978</strain>
    </source>
</reference>
<sequence>MKLYCTLLAVAVSATLLTACNKTEAPAEQPANTAETTQTTPAKTASVNLDNSPSIAMMNKILQASTLMHLAQTNPDITEEQGACLMSKDGEATYHETSKQTLVDAVGVEGIQEADKFYESEVGQKVLKYTEQQEKLARGESIDDKPIVMTEEDQAKMVEMSQSEANQKLEAAMQESITPEKMKALIEDFATKEKARCNISQF</sequence>
<evidence type="ECO:0000313" key="6">
    <source>
        <dbReference type="Proteomes" id="UP000254133"/>
    </source>
</evidence>
<feature type="signal peptide" evidence="2">
    <location>
        <begin position="1"/>
        <end position="19"/>
    </location>
</feature>
<evidence type="ECO:0000256" key="2">
    <source>
        <dbReference type="SAM" id="SignalP"/>
    </source>
</evidence>
<evidence type="ECO:0000256" key="1">
    <source>
        <dbReference type="SAM" id="MobiDB-lite"/>
    </source>
</evidence>
<feature type="region of interest" description="Disordered" evidence="1">
    <location>
        <begin position="24"/>
        <end position="50"/>
    </location>
</feature>
<dbReference type="RefSeq" id="WP_078275223.1">
    <property type="nucleotide sequence ID" value="NZ_CP030241.1"/>
</dbReference>
<protein>
    <submittedName>
        <fullName evidence="3">Uncharacterized protein</fullName>
    </submittedName>
</protein>
<keyword evidence="2" id="KW-0732">Signal</keyword>
<feature type="compositionally biased region" description="Low complexity" evidence="1">
    <location>
        <begin position="24"/>
        <end position="45"/>
    </location>
</feature>
<feature type="chain" id="PRO_5044566281" evidence="2">
    <location>
        <begin position="20"/>
        <end position="202"/>
    </location>
</feature>